<evidence type="ECO:0000259" key="4">
    <source>
        <dbReference type="PROSITE" id="PS50949"/>
    </source>
</evidence>
<protein>
    <submittedName>
        <fullName evidence="5">GntR family transcriptional regulator</fullName>
    </submittedName>
</protein>
<dbReference type="GO" id="GO:0003700">
    <property type="term" value="F:DNA-binding transcription factor activity"/>
    <property type="evidence" value="ECO:0007669"/>
    <property type="project" value="InterPro"/>
</dbReference>
<dbReference type="SUPFAM" id="SSF46785">
    <property type="entry name" value="Winged helix' DNA-binding domain"/>
    <property type="match status" value="1"/>
</dbReference>
<dbReference type="Gene3D" id="1.10.10.10">
    <property type="entry name" value="Winged helix-like DNA-binding domain superfamily/Winged helix DNA-binding domain"/>
    <property type="match status" value="1"/>
</dbReference>
<dbReference type="EMBL" id="PXOH01000003">
    <property type="protein sequence ID" value="PSF38730.1"/>
    <property type="molecule type" value="Genomic_DNA"/>
</dbReference>
<dbReference type="InterPro" id="IPR036390">
    <property type="entry name" value="WH_DNA-bd_sf"/>
</dbReference>
<keyword evidence="2" id="KW-0238">DNA-binding</keyword>
<sequence length="236" mass="26840">MILTLSPHSLPRRHSLQDQAYQALRTAILGGELEPGQRLVETQLAEKLQVSRTPIREAIRLLQQENLVTLEPSGGVRVATFTCADAIQLYDCRIGLEQLSVVDACQKITESQLQQLEGMLEQAERIVTGKPTRLSCFRQLDLDYRFHRLLAQSSGNPWLVLLLDQVFDKMLLLRIQTTRNNPTVLDIRTEHRAIYEAVRSRDPKAATEVIIAHLNASKARVIREMEQIQLESKIVQ</sequence>
<dbReference type="GO" id="GO:0003677">
    <property type="term" value="F:DNA binding"/>
    <property type="evidence" value="ECO:0007669"/>
    <property type="project" value="UniProtKB-KW"/>
</dbReference>
<reference evidence="5 6" key="2">
    <citation type="submission" date="2018-03" db="EMBL/GenBank/DDBJ databases">
        <authorList>
            <person name="Keele B.F."/>
        </authorList>
    </citation>
    <scope>NUCLEOTIDE SEQUENCE [LARGE SCALE GENOMIC DNA]</scope>
    <source>
        <strain evidence="5 6">CCALA 016</strain>
    </source>
</reference>
<name>A0A2T1M213_9CHRO</name>
<dbReference type="InterPro" id="IPR008920">
    <property type="entry name" value="TF_FadR/GntR_C"/>
</dbReference>
<dbReference type="SUPFAM" id="SSF48008">
    <property type="entry name" value="GntR ligand-binding domain-like"/>
    <property type="match status" value="1"/>
</dbReference>
<dbReference type="CDD" id="cd07377">
    <property type="entry name" value="WHTH_GntR"/>
    <property type="match status" value="1"/>
</dbReference>
<dbReference type="InterPro" id="IPR036388">
    <property type="entry name" value="WH-like_DNA-bd_sf"/>
</dbReference>
<dbReference type="Pfam" id="PF00392">
    <property type="entry name" value="GntR"/>
    <property type="match status" value="1"/>
</dbReference>
<dbReference type="Proteomes" id="UP000239001">
    <property type="component" value="Unassembled WGS sequence"/>
</dbReference>
<dbReference type="SMART" id="SM00895">
    <property type="entry name" value="FCD"/>
    <property type="match status" value="1"/>
</dbReference>
<dbReference type="Pfam" id="PF07729">
    <property type="entry name" value="FCD"/>
    <property type="match status" value="1"/>
</dbReference>
<evidence type="ECO:0000256" key="1">
    <source>
        <dbReference type="ARBA" id="ARBA00023015"/>
    </source>
</evidence>
<gene>
    <name evidence="5" type="ORF">C7H19_04290</name>
</gene>
<accession>A0A2T1M213</accession>
<organism evidence="5 6">
    <name type="scientific">Aphanothece hegewaldii CCALA 016</name>
    <dbReference type="NCBI Taxonomy" id="2107694"/>
    <lineage>
        <taxon>Bacteria</taxon>
        <taxon>Bacillati</taxon>
        <taxon>Cyanobacteriota</taxon>
        <taxon>Cyanophyceae</taxon>
        <taxon>Oscillatoriophycideae</taxon>
        <taxon>Chroococcales</taxon>
        <taxon>Aphanothecaceae</taxon>
        <taxon>Aphanothece</taxon>
    </lineage>
</organism>
<evidence type="ECO:0000256" key="2">
    <source>
        <dbReference type="ARBA" id="ARBA00023125"/>
    </source>
</evidence>
<dbReference type="PANTHER" id="PTHR43537">
    <property type="entry name" value="TRANSCRIPTIONAL REGULATOR, GNTR FAMILY"/>
    <property type="match status" value="1"/>
</dbReference>
<dbReference type="PANTHER" id="PTHR43537:SF24">
    <property type="entry name" value="GLUCONATE OPERON TRANSCRIPTIONAL REPRESSOR"/>
    <property type="match status" value="1"/>
</dbReference>
<dbReference type="AlphaFoldDB" id="A0A2T1M213"/>
<comment type="caution">
    <text evidence="5">The sequence shown here is derived from an EMBL/GenBank/DDBJ whole genome shotgun (WGS) entry which is preliminary data.</text>
</comment>
<keyword evidence="3" id="KW-0804">Transcription</keyword>
<keyword evidence="6" id="KW-1185">Reference proteome</keyword>
<dbReference type="Gene3D" id="1.20.120.530">
    <property type="entry name" value="GntR ligand-binding domain-like"/>
    <property type="match status" value="1"/>
</dbReference>
<dbReference type="InterPro" id="IPR000524">
    <property type="entry name" value="Tscrpt_reg_HTH_GntR"/>
</dbReference>
<keyword evidence="1" id="KW-0805">Transcription regulation</keyword>
<dbReference type="OrthoDB" id="114741at2"/>
<evidence type="ECO:0000256" key="3">
    <source>
        <dbReference type="ARBA" id="ARBA00023163"/>
    </source>
</evidence>
<evidence type="ECO:0000313" key="5">
    <source>
        <dbReference type="EMBL" id="PSF38730.1"/>
    </source>
</evidence>
<dbReference type="PRINTS" id="PR00035">
    <property type="entry name" value="HTHGNTR"/>
</dbReference>
<reference evidence="5 6" key="1">
    <citation type="submission" date="2018-03" db="EMBL/GenBank/DDBJ databases">
        <title>The ancient ancestry and fast evolution of plastids.</title>
        <authorList>
            <person name="Moore K.R."/>
            <person name="Magnabosco C."/>
            <person name="Momper L."/>
            <person name="Gold D.A."/>
            <person name="Bosak T."/>
            <person name="Fournier G.P."/>
        </authorList>
    </citation>
    <scope>NUCLEOTIDE SEQUENCE [LARGE SCALE GENOMIC DNA]</scope>
    <source>
        <strain evidence="5 6">CCALA 016</strain>
    </source>
</reference>
<dbReference type="SMART" id="SM00345">
    <property type="entry name" value="HTH_GNTR"/>
    <property type="match status" value="1"/>
</dbReference>
<dbReference type="PROSITE" id="PS50949">
    <property type="entry name" value="HTH_GNTR"/>
    <property type="match status" value="1"/>
</dbReference>
<feature type="domain" description="HTH gntR-type" evidence="4">
    <location>
        <begin position="14"/>
        <end position="81"/>
    </location>
</feature>
<evidence type="ECO:0000313" key="6">
    <source>
        <dbReference type="Proteomes" id="UP000239001"/>
    </source>
</evidence>
<proteinExistence type="predicted"/>
<dbReference type="InterPro" id="IPR011711">
    <property type="entry name" value="GntR_C"/>
</dbReference>